<evidence type="ECO:0000313" key="3">
    <source>
        <dbReference type="Proteomes" id="UP000001194"/>
    </source>
</evidence>
<proteinExistence type="predicted"/>
<sequence>MTPPDTQLTSLAQSSLGLTTEIHCYSLPYGALGFTSHILTYYTILCLWFGRKPLWPFSRIHYSQLDLALGILGLGVTIALSIVTILRCRNTWQLLVIAVWKLDVSVLNGVTAVHVAILMRRRLGGESVVGNVEVGRPISFSDGKDEKETVVGVTPIQNLHSEERQQPIHALPFKSASWWILLYIPGMLAGIIGLMSLIHKFGHGHQGIAKLTASFYTIVGIGIITYLLGSIYTLFHLSSPGIIYKIAVGGLIWGLAAFGILAVFYSDWALGMMTGNISGLPSGDVAPLYWSYFVGKRLPMFSL</sequence>
<dbReference type="InParanoid" id="B0DHA2"/>
<dbReference type="Proteomes" id="UP000001194">
    <property type="component" value="Unassembled WGS sequence"/>
</dbReference>
<feature type="transmembrane region" description="Helical" evidence="1">
    <location>
        <begin position="62"/>
        <end position="86"/>
    </location>
</feature>
<evidence type="ECO:0000313" key="2">
    <source>
        <dbReference type="EMBL" id="EDR06076.1"/>
    </source>
</evidence>
<gene>
    <name evidence="2" type="ORF">LACBIDRAFT_302199</name>
</gene>
<dbReference type="OrthoDB" id="2947347at2759"/>
<reference evidence="2 3" key="1">
    <citation type="journal article" date="2008" name="Nature">
        <title>The genome of Laccaria bicolor provides insights into mycorrhizal symbiosis.</title>
        <authorList>
            <person name="Martin F."/>
            <person name="Aerts A."/>
            <person name="Ahren D."/>
            <person name="Brun A."/>
            <person name="Danchin E.G.J."/>
            <person name="Duchaussoy F."/>
            <person name="Gibon J."/>
            <person name="Kohler A."/>
            <person name="Lindquist E."/>
            <person name="Pereda V."/>
            <person name="Salamov A."/>
            <person name="Shapiro H.J."/>
            <person name="Wuyts J."/>
            <person name="Blaudez D."/>
            <person name="Buee M."/>
            <person name="Brokstein P."/>
            <person name="Canbaeck B."/>
            <person name="Cohen D."/>
            <person name="Courty P.E."/>
            <person name="Coutinho P.M."/>
            <person name="Delaruelle C."/>
            <person name="Detter J.C."/>
            <person name="Deveau A."/>
            <person name="DiFazio S."/>
            <person name="Duplessis S."/>
            <person name="Fraissinet-Tachet L."/>
            <person name="Lucic E."/>
            <person name="Frey-Klett P."/>
            <person name="Fourrey C."/>
            <person name="Feussner I."/>
            <person name="Gay G."/>
            <person name="Grimwood J."/>
            <person name="Hoegger P.J."/>
            <person name="Jain P."/>
            <person name="Kilaru S."/>
            <person name="Labbe J."/>
            <person name="Lin Y.C."/>
            <person name="Legue V."/>
            <person name="Le Tacon F."/>
            <person name="Marmeisse R."/>
            <person name="Melayah D."/>
            <person name="Montanini B."/>
            <person name="Muratet M."/>
            <person name="Nehls U."/>
            <person name="Niculita-Hirzel H."/>
            <person name="Oudot-Le Secq M.P."/>
            <person name="Peter M."/>
            <person name="Quesneville H."/>
            <person name="Rajashekar B."/>
            <person name="Reich M."/>
            <person name="Rouhier N."/>
            <person name="Schmutz J."/>
            <person name="Yin T."/>
            <person name="Chalot M."/>
            <person name="Henrissat B."/>
            <person name="Kuees U."/>
            <person name="Lucas S."/>
            <person name="Van de Peer Y."/>
            <person name="Podila G.K."/>
            <person name="Polle A."/>
            <person name="Pukkila P.J."/>
            <person name="Richardson P.M."/>
            <person name="Rouze P."/>
            <person name="Sanders I.R."/>
            <person name="Stajich J.E."/>
            <person name="Tunlid A."/>
            <person name="Tuskan G."/>
            <person name="Grigoriev I.V."/>
        </authorList>
    </citation>
    <scope>NUCLEOTIDE SEQUENCE [LARGE SCALE GENOMIC DNA]</scope>
    <source>
        <strain evidence="3">S238N-H82 / ATCC MYA-4686</strain>
    </source>
</reference>
<feature type="transmembrane region" description="Helical" evidence="1">
    <location>
        <begin position="92"/>
        <end position="117"/>
    </location>
</feature>
<feature type="transmembrane region" description="Helical" evidence="1">
    <location>
        <begin position="29"/>
        <end position="50"/>
    </location>
</feature>
<feature type="transmembrane region" description="Helical" evidence="1">
    <location>
        <begin position="178"/>
        <end position="201"/>
    </location>
</feature>
<feature type="transmembrane region" description="Helical" evidence="1">
    <location>
        <begin position="242"/>
        <end position="265"/>
    </location>
</feature>
<protein>
    <submittedName>
        <fullName evidence="2">Predicted protein</fullName>
    </submittedName>
</protein>
<dbReference type="AlphaFoldDB" id="B0DHA2"/>
<dbReference type="GeneID" id="6079003"/>
<evidence type="ECO:0000256" key="1">
    <source>
        <dbReference type="SAM" id="Phobius"/>
    </source>
</evidence>
<dbReference type="HOGENOM" id="CLU_918514_0_0_1"/>
<keyword evidence="3" id="KW-1185">Reference proteome</keyword>
<dbReference type="KEGG" id="lbc:LACBIDRAFT_302199"/>
<name>B0DHA2_LACBS</name>
<keyword evidence="1" id="KW-0812">Transmembrane</keyword>
<dbReference type="EMBL" id="DS547110">
    <property type="protein sequence ID" value="EDR06076.1"/>
    <property type="molecule type" value="Genomic_DNA"/>
</dbReference>
<keyword evidence="1" id="KW-0472">Membrane</keyword>
<keyword evidence="1" id="KW-1133">Transmembrane helix</keyword>
<accession>B0DHA2</accession>
<dbReference type="RefSeq" id="XP_001883364.1">
    <property type="nucleotide sequence ID" value="XM_001883329.1"/>
</dbReference>
<feature type="transmembrane region" description="Helical" evidence="1">
    <location>
        <begin position="213"/>
        <end position="235"/>
    </location>
</feature>
<organism evidence="3">
    <name type="scientific">Laccaria bicolor (strain S238N-H82 / ATCC MYA-4686)</name>
    <name type="common">Bicoloured deceiver</name>
    <name type="synonym">Laccaria laccata var. bicolor</name>
    <dbReference type="NCBI Taxonomy" id="486041"/>
    <lineage>
        <taxon>Eukaryota</taxon>
        <taxon>Fungi</taxon>
        <taxon>Dikarya</taxon>
        <taxon>Basidiomycota</taxon>
        <taxon>Agaricomycotina</taxon>
        <taxon>Agaricomycetes</taxon>
        <taxon>Agaricomycetidae</taxon>
        <taxon>Agaricales</taxon>
        <taxon>Agaricineae</taxon>
        <taxon>Hydnangiaceae</taxon>
        <taxon>Laccaria</taxon>
    </lineage>
</organism>